<proteinExistence type="predicted"/>
<gene>
    <name evidence="1" type="ORF">PENTCL1PPCAC_20048</name>
</gene>
<organism evidence="1 2">
    <name type="scientific">Pristionchus entomophagus</name>
    <dbReference type="NCBI Taxonomy" id="358040"/>
    <lineage>
        <taxon>Eukaryota</taxon>
        <taxon>Metazoa</taxon>
        <taxon>Ecdysozoa</taxon>
        <taxon>Nematoda</taxon>
        <taxon>Chromadorea</taxon>
        <taxon>Rhabditida</taxon>
        <taxon>Rhabditina</taxon>
        <taxon>Diplogasteromorpha</taxon>
        <taxon>Diplogasteroidea</taxon>
        <taxon>Neodiplogasteridae</taxon>
        <taxon>Pristionchus</taxon>
    </lineage>
</organism>
<keyword evidence="2" id="KW-1185">Reference proteome</keyword>
<evidence type="ECO:0008006" key="3">
    <source>
        <dbReference type="Google" id="ProtNLM"/>
    </source>
</evidence>
<dbReference type="EMBL" id="BTSX01000004">
    <property type="protein sequence ID" value="GMS97873.1"/>
    <property type="molecule type" value="Genomic_DNA"/>
</dbReference>
<evidence type="ECO:0000313" key="1">
    <source>
        <dbReference type="EMBL" id="GMS97873.1"/>
    </source>
</evidence>
<comment type="caution">
    <text evidence="1">The sequence shown here is derived from an EMBL/GenBank/DDBJ whole genome shotgun (WGS) entry which is preliminary data.</text>
</comment>
<dbReference type="Proteomes" id="UP001432027">
    <property type="component" value="Unassembled WGS sequence"/>
</dbReference>
<name>A0AAV5TTQ1_9BILA</name>
<feature type="non-terminal residue" evidence="1">
    <location>
        <position position="1"/>
    </location>
</feature>
<sequence length="67" mass="7153">TLIFSRCFIASSGEMSGAFVLICTVSSSDSSELVDPCFTTLLGRGVENFEVAVLLSSSSWLLDEDVL</sequence>
<reference evidence="1" key="1">
    <citation type="submission" date="2023-10" db="EMBL/GenBank/DDBJ databases">
        <title>Genome assembly of Pristionchus species.</title>
        <authorList>
            <person name="Yoshida K."/>
            <person name="Sommer R.J."/>
        </authorList>
    </citation>
    <scope>NUCLEOTIDE SEQUENCE</scope>
    <source>
        <strain evidence="1">RS0144</strain>
    </source>
</reference>
<evidence type="ECO:0000313" key="2">
    <source>
        <dbReference type="Proteomes" id="UP001432027"/>
    </source>
</evidence>
<dbReference type="AlphaFoldDB" id="A0AAV5TTQ1"/>
<feature type="non-terminal residue" evidence="1">
    <location>
        <position position="67"/>
    </location>
</feature>
<protein>
    <recommendedName>
        <fullName evidence="3">Ribosomal protein</fullName>
    </recommendedName>
</protein>
<accession>A0AAV5TTQ1</accession>